<keyword evidence="1" id="KW-0732">Signal</keyword>
<gene>
    <name evidence="2" type="ORF">EBB79_14690</name>
</gene>
<dbReference type="KEGG" id="sedi:EBB79_14690"/>
<sequence length="138" mass="14567">MIKALSTLVLCAAAVSACTSEVSNFKSLKYGARAYPHDGVVFEVAPQLGSTRSAYWCAGSEYARRYLGAGWQTPFYIVRGLGTGEVSGRKDTVLFSLDPGGSQVQPRGIIGTTSFSVGSAMTVQGGDSHCDPFLLGQF</sequence>
<dbReference type="AlphaFoldDB" id="A0A3T0N4S9"/>
<dbReference type="Proteomes" id="UP000283063">
    <property type="component" value="Chromosome"/>
</dbReference>
<dbReference type="PROSITE" id="PS51257">
    <property type="entry name" value="PROKAR_LIPOPROTEIN"/>
    <property type="match status" value="1"/>
</dbReference>
<keyword evidence="3" id="KW-1185">Reference proteome</keyword>
<organism evidence="2 3">
    <name type="scientific">Parasedimentitalea marina</name>
    <dbReference type="NCBI Taxonomy" id="2483033"/>
    <lineage>
        <taxon>Bacteria</taxon>
        <taxon>Pseudomonadati</taxon>
        <taxon>Pseudomonadota</taxon>
        <taxon>Alphaproteobacteria</taxon>
        <taxon>Rhodobacterales</taxon>
        <taxon>Paracoccaceae</taxon>
        <taxon>Parasedimentitalea</taxon>
    </lineage>
</organism>
<proteinExistence type="predicted"/>
<evidence type="ECO:0000256" key="1">
    <source>
        <dbReference type="SAM" id="SignalP"/>
    </source>
</evidence>
<feature type="chain" id="PRO_5019341222" evidence="1">
    <location>
        <begin position="20"/>
        <end position="138"/>
    </location>
</feature>
<dbReference type="OrthoDB" id="7689766at2"/>
<feature type="signal peptide" evidence="1">
    <location>
        <begin position="1"/>
        <end position="19"/>
    </location>
</feature>
<dbReference type="RefSeq" id="WP_127749543.1">
    <property type="nucleotide sequence ID" value="NZ_CP033219.1"/>
</dbReference>
<name>A0A3T0N4S9_9RHOB</name>
<evidence type="ECO:0000313" key="3">
    <source>
        <dbReference type="Proteomes" id="UP000283063"/>
    </source>
</evidence>
<evidence type="ECO:0000313" key="2">
    <source>
        <dbReference type="EMBL" id="AZV78991.1"/>
    </source>
</evidence>
<dbReference type="EMBL" id="CP033219">
    <property type="protein sequence ID" value="AZV78991.1"/>
    <property type="molecule type" value="Genomic_DNA"/>
</dbReference>
<protein>
    <submittedName>
        <fullName evidence="2">Uncharacterized protein</fullName>
    </submittedName>
</protein>
<reference evidence="2 3" key="1">
    <citation type="submission" date="2018-10" db="EMBL/GenBank/DDBJ databases">
        <title>Parasedimentitalea marina sp. nov., a psychrophilic bacterium isolated from deep seawater of the New Britain Trench.</title>
        <authorList>
            <person name="Cao J."/>
        </authorList>
    </citation>
    <scope>NUCLEOTIDE SEQUENCE [LARGE SCALE GENOMIC DNA]</scope>
    <source>
        <strain evidence="2 3">W43</strain>
    </source>
</reference>
<accession>A0A3T0N4S9</accession>